<name>A0AA86TZX7_9EUKA</name>
<keyword evidence="1" id="KW-1133">Transmembrane helix</keyword>
<reference evidence="3 4" key="2">
    <citation type="submission" date="2024-07" db="EMBL/GenBank/DDBJ databases">
        <authorList>
            <person name="Akdeniz Z."/>
        </authorList>
    </citation>
    <scope>NUCLEOTIDE SEQUENCE [LARGE SCALE GENOMIC DNA]</scope>
</reference>
<organism evidence="2">
    <name type="scientific">Hexamita inflata</name>
    <dbReference type="NCBI Taxonomy" id="28002"/>
    <lineage>
        <taxon>Eukaryota</taxon>
        <taxon>Metamonada</taxon>
        <taxon>Diplomonadida</taxon>
        <taxon>Hexamitidae</taxon>
        <taxon>Hexamitinae</taxon>
        <taxon>Hexamita</taxon>
    </lineage>
</organism>
<feature type="transmembrane region" description="Helical" evidence="1">
    <location>
        <begin position="6"/>
        <end position="29"/>
    </location>
</feature>
<dbReference type="Proteomes" id="UP001642409">
    <property type="component" value="Unassembled WGS sequence"/>
</dbReference>
<evidence type="ECO:0000313" key="2">
    <source>
        <dbReference type="EMBL" id="CAI9936430.1"/>
    </source>
</evidence>
<reference evidence="2" key="1">
    <citation type="submission" date="2023-06" db="EMBL/GenBank/DDBJ databases">
        <authorList>
            <person name="Kurt Z."/>
        </authorList>
    </citation>
    <scope>NUCLEOTIDE SEQUENCE</scope>
</reference>
<keyword evidence="1" id="KW-0472">Membrane</keyword>
<evidence type="ECO:0000313" key="3">
    <source>
        <dbReference type="EMBL" id="CAL6065244.1"/>
    </source>
</evidence>
<keyword evidence="4" id="KW-1185">Reference proteome</keyword>
<accession>A0AA86TZX7</accession>
<evidence type="ECO:0000313" key="4">
    <source>
        <dbReference type="Proteomes" id="UP001642409"/>
    </source>
</evidence>
<proteinExistence type="predicted"/>
<keyword evidence="1" id="KW-0812">Transmembrane</keyword>
<sequence length="102" mass="12188">MMMCMYLTICGSSIMYTFTLFLLNINIFFQSKDCYTSLFILTIYNFKNPVGSLMACSWLYYPQLQHFELEDFTFGNRFGRTQRWSDIKGSHKIIRFKLKSIK</sequence>
<protein>
    <submittedName>
        <fullName evidence="3">Hypothetical_protein</fullName>
    </submittedName>
</protein>
<dbReference type="EMBL" id="CAXDID020000254">
    <property type="protein sequence ID" value="CAL6065244.1"/>
    <property type="molecule type" value="Genomic_DNA"/>
</dbReference>
<dbReference type="AlphaFoldDB" id="A0AA86TZX7"/>
<gene>
    <name evidence="2" type="ORF">HINF_LOCUS24075</name>
    <name evidence="3" type="ORF">HINF_LOCUS51748</name>
</gene>
<evidence type="ECO:0000256" key="1">
    <source>
        <dbReference type="SAM" id="Phobius"/>
    </source>
</evidence>
<comment type="caution">
    <text evidence="2">The sequence shown here is derived from an EMBL/GenBank/DDBJ whole genome shotgun (WGS) entry which is preliminary data.</text>
</comment>
<dbReference type="EMBL" id="CATOUU010000636">
    <property type="protein sequence ID" value="CAI9936430.1"/>
    <property type="molecule type" value="Genomic_DNA"/>
</dbReference>